<dbReference type="Pfam" id="PF00005">
    <property type="entry name" value="ABC_tran"/>
    <property type="match status" value="1"/>
</dbReference>
<evidence type="ECO:0000313" key="9">
    <source>
        <dbReference type="Proteomes" id="UP001489004"/>
    </source>
</evidence>
<dbReference type="Gene3D" id="3.40.50.300">
    <property type="entry name" value="P-loop containing nucleotide triphosphate hydrolases"/>
    <property type="match status" value="1"/>
</dbReference>
<reference evidence="8 9" key="1">
    <citation type="journal article" date="2024" name="Nat. Commun.">
        <title>Phylogenomics reveals the evolutionary origins of lichenization in chlorophyte algae.</title>
        <authorList>
            <person name="Puginier C."/>
            <person name="Libourel C."/>
            <person name="Otte J."/>
            <person name="Skaloud P."/>
            <person name="Haon M."/>
            <person name="Grisel S."/>
            <person name="Petersen M."/>
            <person name="Berrin J.G."/>
            <person name="Delaux P.M."/>
            <person name="Dal Grande F."/>
            <person name="Keller J."/>
        </authorList>
    </citation>
    <scope>NUCLEOTIDE SEQUENCE [LARGE SCALE GENOMIC DNA]</scope>
    <source>
        <strain evidence="8 9">SAG 2043</strain>
    </source>
</reference>
<evidence type="ECO:0000256" key="4">
    <source>
        <dbReference type="ARBA" id="ARBA00022989"/>
    </source>
</evidence>
<gene>
    <name evidence="8" type="ORF">WJX72_008428</name>
</gene>
<proteinExistence type="predicted"/>
<dbReference type="SUPFAM" id="SSF52540">
    <property type="entry name" value="P-loop containing nucleoside triphosphate hydrolases"/>
    <property type="match status" value="1"/>
</dbReference>
<dbReference type="PANTHER" id="PTHR48041:SF139">
    <property type="entry name" value="PROTEIN SCARLET"/>
    <property type="match status" value="1"/>
</dbReference>
<keyword evidence="9" id="KW-1185">Reference proteome</keyword>
<dbReference type="GO" id="GO:0042626">
    <property type="term" value="F:ATPase-coupled transmembrane transporter activity"/>
    <property type="evidence" value="ECO:0007669"/>
    <property type="project" value="TreeGrafter"/>
</dbReference>
<dbReference type="EMBL" id="JALJOR010000005">
    <property type="protein sequence ID" value="KAK9817019.1"/>
    <property type="molecule type" value="Genomic_DNA"/>
</dbReference>
<keyword evidence="3 6" id="KW-0812">Transmembrane</keyword>
<keyword evidence="5 6" id="KW-0472">Membrane</keyword>
<protein>
    <recommendedName>
        <fullName evidence="7">ABC transporter domain-containing protein</fullName>
    </recommendedName>
</protein>
<comment type="caution">
    <text evidence="8">The sequence shown here is derived from an EMBL/GenBank/DDBJ whole genome shotgun (WGS) entry which is preliminary data.</text>
</comment>
<evidence type="ECO:0000259" key="7">
    <source>
        <dbReference type="Pfam" id="PF00005"/>
    </source>
</evidence>
<dbReference type="GO" id="GO:0016020">
    <property type="term" value="C:membrane"/>
    <property type="evidence" value="ECO:0007669"/>
    <property type="project" value="UniProtKB-SubCell"/>
</dbReference>
<dbReference type="PANTHER" id="PTHR48041">
    <property type="entry name" value="ABC TRANSPORTER G FAMILY MEMBER 28"/>
    <property type="match status" value="1"/>
</dbReference>
<keyword evidence="4 6" id="KW-1133">Transmembrane helix</keyword>
<feature type="transmembrane region" description="Helical" evidence="6">
    <location>
        <begin position="252"/>
        <end position="274"/>
    </location>
</feature>
<comment type="subcellular location">
    <subcellularLocation>
        <location evidence="1">Membrane</location>
        <topology evidence="1">Multi-pass membrane protein</topology>
    </subcellularLocation>
</comment>
<dbReference type="GO" id="GO:0016887">
    <property type="term" value="F:ATP hydrolysis activity"/>
    <property type="evidence" value="ECO:0007669"/>
    <property type="project" value="InterPro"/>
</dbReference>
<feature type="domain" description="ABC transporter" evidence="7">
    <location>
        <begin position="2"/>
        <end position="95"/>
    </location>
</feature>
<evidence type="ECO:0000313" key="8">
    <source>
        <dbReference type="EMBL" id="KAK9817019.1"/>
    </source>
</evidence>
<accession>A0AAW1Q9T1</accession>
<organism evidence="8 9">
    <name type="scientific">[Myrmecia] bisecta</name>
    <dbReference type="NCBI Taxonomy" id="41462"/>
    <lineage>
        <taxon>Eukaryota</taxon>
        <taxon>Viridiplantae</taxon>
        <taxon>Chlorophyta</taxon>
        <taxon>core chlorophytes</taxon>
        <taxon>Trebouxiophyceae</taxon>
        <taxon>Trebouxiales</taxon>
        <taxon>Trebouxiaceae</taxon>
        <taxon>Myrmecia</taxon>
    </lineage>
</organism>
<dbReference type="InterPro" id="IPR003439">
    <property type="entry name" value="ABC_transporter-like_ATP-bd"/>
</dbReference>
<name>A0AAW1Q9T1_9CHLO</name>
<evidence type="ECO:0000256" key="2">
    <source>
        <dbReference type="ARBA" id="ARBA00022448"/>
    </source>
</evidence>
<dbReference type="InterPro" id="IPR050352">
    <property type="entry name" value="ABCG_transporters"/>
</dbReference>
<keyword evidence="2" id="KW-0813">Transport</keyword>
<dbReference type="GO" id="GO:0005524">
    <property type="term" value="F:ATP binding"/>
    <property type="evidence" value="ECO:0007669"/>
    <property type="project" value="InterPro"/>
</dbReference>
<evidence type="ECO:0000256" key="5">
    <source>
        <dbReference type="ARBA" id="ARBA00023136"/>
    </source>
</evidence>
<dbReference type="InterPro" id="IPR027417">
    <property type="entry name" value="P-loop_NTPase"/>
</dbReference>
<evidence type="ECO:0000256" key="1">
    <source>
        <dbReference type="ARBA" id="ARBA00004141"/>
    </source>
</evidence>
<evidence type="ECO:0000256" key="6">
    <source>
        <dbReference type="SAM" id="Phobius"/>
    </source>
</evidence>
<sequence length="278" mass="29902">MQEDTFVPTLSVKETLKLYTDLRVPDQISKLERQALMRESIESMGLTKAINSQIGGVLPGGFAVKGLSGGERRRLNIACGTVAAPAIIFLDECTSGLDSHAALVLVQHLKKLASHQRTIVVAWFSGRLGFPYDPAHAGSVCDWALDLISIGFQKTTGGFTCLDDVIEAADRFAGMDALASYLAGFAVFIRDMIPFLRALSFLSPLRYTYAGLALLQFESGSACRGGIQGSPGAPCVDKAQVFDMRLSVAANIGALCGMLAGLHVLSYLCLAFLYREKR</sequence>
<dbReference type="AlphaFoldDB" id="A0AAW1Q9T1"/>
<evidence type="ECO:0000256" key="3">
    <source>
        <dbReference type="ARBA" id="ARBA00022692"/>
    </source>
</evidence>
<dbReference type="Proteomes" id="UP001489004">
    <property type="component" value="Unassembled WGS sequence"/>
</dbReference>